<dbReference type="GO" id="GO:0005634">
    <property type="term" value="C:nucleus"/>
    <property type="evidence" value="ECO:0007669"/>
    <property type="project" value="UniProtKB-SubCell"/>
</dbReference>
<dbReference type="Proteomes" id="UP000275267">
    <property type="component" value="Unassembled WGS sequence"/>
</dbReference>
<keyword evidence="2" id="KW-0805">Transcription regulation</keyword>
<evidence type="ECO:0000256" key="6">
    <source>
        <dbReference type="ARBA" id="ARBA00037973"/>
    </source>
</evidence>
<evidence type="ECO:0000256" key="2">
    <source>
        <dbReference type="ARBA" id="ARBA00023015"/>
    </source>
</evidence>
<evidence type="ECO:0000313" key="9">
    <source>
        <dbReference type="EMBL" id="RLN25027.1"/>
    </source>
</evidence>
<keyword evidence="10" id="KW-1185">Reference proteome</keyword>
<evidence type="ECO:0000256" key="5">
    <source>
        <dbReference type="ARBA" id="ARBA00023242"/>
    </source>
</evidence>
<dbReference type="EMBL" id="PQIB02000004">
    <property type="protein sequence ID" value="RLN25027.1"/>
    <property type="molecule type" value="Genomic_DNA"/>
</dbReference>
<dbReference type="InterPro" id="IPR036955">
    <property type="entry name" value="AP2/ERF_dom_sf"/>
</dbReference>
<organism evidence="9 10">
    <name type="scientific">Panicum miliaceum</name>
    <name type="common">Proso millet</name>
    <name type="synonym">Broomcorn millet</name>
    <dbReference type="NCBI Taxonomy" id="4540"/>
    <lineage>
        <taxon>Eukaryota</taxon>
        <taxon>Viridiplantae</taxon>
        <taxon>Streptophyta</taxon>
        <taxon>Embryophyta</taxon>
        <taxon>Tracheophyta</taxon>
        <taxon>Spermatophyta</taxon>
        <taxon>Magnoliopsida</taxon>
        <taxon>Liliopsida</taxon>
        <taxon>Poales</taxon>
        <taxon>Poaceae</taxon>
        <taxon>PACMAD clade</taxon>
        <taxon>Panicoideae</taxon>
        <taxon>Panicodae</taxon>
        <taxon>Paniceae</taxon>
        <taxon>Panicinae</taxon>
        <taxon>Panicum</taxon>
        <taxon>Panicum sect. Panicum</taxon>
    </lineage>
</organism>
<name>A0A3L6STN8_PANMI</name>
<evidence type="ECO:0000256" key="4">
    <source>
        <dbReference type="ARBA" id="ARBA00023163"/>
    </source>
</evidence>
<dbReference type="AlphaFoldDB" id="A0A3L6STN8"/>
<dbReference type="PANTHER" id="PTHR32467">
    <property type="entry name" value="AP2-LIKE ETHYLENE-RESPONSIVE TRANSCRIPTION FACTOR"/>
    <property type="match status" value="1"/>
</dbReference>
<dbReference type="GO" id="GO:0003700">
    <property type="term" value="F:DNA-binding transcription factor activity"/>
    <property type="evidence" value="ECO:0007669"/>
    <property type="project" value="InterPro"/>
</dbReference>
<feature type="domain" description="AP2/ERF" evidence="8">
    <location>
        <begin position="77"/>
        <end position="143"/>
    </location>
</feature>
<dbReference type="PANTHER" id="PTHR32467:SF249">
    <property type="entry name" value="AP2_ERF DOMAIN-CONTAINING PROTEIN"/>
    <property type="match status" value="1"/>
</dbReference>
<keyword evidence="5" id="KW-0539">Nucleus</keyword>
<evidence type="ECO:0000256" key="7">
    <source>
        <dbReference type="SAM" id="MobiDB-lite"/>
    </source>
</evidence>
<dbReference type="PROSITE" id="PS51032">
    <property type="entry name" value="AP2_ERF"/>
    <property type="match status" value="2"/>
</dbReference>
<feature type="compositionally biased region" description="Low complexity" evidence="7">
    <location>
        <begin position="8"/>
        <end position="23"/>
    </location>
</feature>
<dbReference type="GO" id="GO:0003677">
    <property type="term" value="F:DNA binding"/>
    <property type="evidence" value="ECO:0007669"/>
    <property type="project" value="UniProtKB-KW"/>
</dbReference>
<evidence type="ECO:0000256" key="1">
    <source>
        <dbReference type="ARBA" id="ARBA00004123"/>
    </source>
</evidence>
<evidence type="ECO:0000313" key="10">
    <source>
        <dbReference type="Proteomes" id="UP000275267"/>
    </source>
</evidence>
<dbReference type="OrthoDB" id="207175at2759"/>
<evidence type="ECO:0000256" key="3">
    <source>
        <dbReference type="ARBA" id="ARBA00023125"/>
    </source>
</evidence>
<feature type="domain" description="AP2/ERF" evidence="8">
    <location>
        <begin position="179"/>
        <end position="237"/>
    </location>
</feature>
<reference evidence="10" key="1">
    <citation type="journal article" date="2019" name="Nat. Commun.">
        <title>The genome of broomcorn millet.</title>
        <authorList>
            <person name="Zou C."/>
            <person name="Miki D."/>
            <person name="Li D."/>
            <person name="Tang Q."/>
            <person name="Xiao L."/>
            <person name="Rajput S."/>
            <person name="Deng P."/>
            <person name="Jia W."/>
            <person name="Huang R."/>
            <person name="Zhang M."/>
            <person name="Sun Y."/>
            <person name="Hu J."/>
            <person name="Fu X."/>
            <person name="Schnable P.S."/>
            <person name="Li F."/>
            <person name="Zhang H."/>
            <person name="Feng B."/>
            <person name="Zhu X."/>
            <person name="Liu R."/>
            <person name="Schnable J.C."/>
            <person name="Zhu J.-K."/>
            <person name="Zhang H."/>
        </authorList>
    </citation>
    <scope>NUCLEOTIDE SEQUENCE [LARGE SCALE GENOMIC DNA]</scope>
</reference>
<evidence type="ECO:0000259" key="8">
    <source>
        <dbReference type="PROSITE" id="PS51032"/>
    </source>
</evidence>
<accession>A0A3L6STN8</accession>
<comment type="similarity">
    <text evidence="6">Belongs to the AP2/ERF transcription factor family. AP2 subfamily.</text>
</comment>
<dbReference type="SUPFAM" id="SSF54171">
    <property type="entry name" value="DNA-binding domain"/>
    <property type="match status" value="2"/>
</dbReference>
<protein>
    <recommendedName>
        <fullName evidence="8">AP2/ERF domain-containing protein</fullName>
    </recommendedName>
</protein>
<comment type="subcellular location">
    <subcellularLocation>
        <location evidence="1">Nucleus</location>
    </subcellularLocation>
</comment>
<feature type="compositionally biased region" description="Basic residues" evidence="7">
    <location>
        <begin position="49"/>
        <end position="60"/>
    </location>
</feature>
<comment type="caution">
    <text evidence="9">The sequence shown here is derived from an EMBL/GenBank/DDBJ whole genome shotgun (WGS) entry which is preliminary data.</text>
</comment>
<feature type="region of interest" description="Disordered" evidence="7">
    <location>
        <begin position="1"/>
        <end position="23"/>
    </location>
</feature>
<dbReference type="SMART" id="SM00380">
    <property type="entry name" value="AP2"/>
    <property type="match status" value="2"/>
</dbReference>
<dbReference type="InterPro" id="IPR016177">
    <property type="entry name" value="DNA-bd_dom_sf"/>
</dbReference>
<keyword evidence="4" id="KW-0804">Transcription</keyword>
<dbReference type="STRING" id="4540.A0A3L6STN8"/>
<keyword evidence="3" id="KW-0238">DNA-binding</keyword>
<gene>
    <name evidence="9" type="ORF">C2845_PM07G25720</name>
</gene>
<proteinExistence type="inferred from homology"/>
<dbReference type="Gene3D" id="3.30.730.10">
    <property type="entry name" value="AP2/ERF domain"/>
    <property type="match status" value="2"/>
</dbReference>
<dbReference type="Pfam" id="PF00847">
    <property type="entry name" value="AP2"/>
    <property type="match status" value="1"/>
</dbReference>
<sequence>MTTRPHCAATPLSPPSRASSSSSLSCVSSAASSSGFCYVPASWPPKCSGTKRRSSRRRAKNGAGGGAVAVPRRNSSIYRGVTRHRATGKFEAHLWDRHARCPAKSKKGRQGAFDNEEAAAHTYDLAALKYWGSESSECKLNFPLELYRHEHETMQRMSREAYMAALRRRSSSFSRGASEYRGVAKHHRNGRWEARIGYANCKKYLYLGIFGTQEEAARAYDLAALELRGHAAITNFDISSYTDYLQQLEQPIPKAQPKPALKPKAEPVDEEAPLLLPRAADPIPAPLLTPKPEPEDELAGPLAPLPPGPVLRDADDADHAIAEILPALGMDPADFEARYPARRARALCWPSDDHQLRGLPLPDAVGFEDDIETLFEAPGSAGPGQGGEVQTSAAVVPDAVSCAAAAISSLASGRWW</sequence>
<dbReference type="CDD" id="cd00018">
    <property type="entry name" value="AP2"/>
    <property type="match status" value="2"/>
</dbReference>
<feature type="region of interest" description="Disordered" evidence="7">
    <location>
        <begin position="48"/>
        <end position="70"/>
    </location>
</feature>
<dbReference type="InterPro" id="IPR001471">
    <property type="entry name" value="AP2/ERF_dom"/>
</dbReference>